<evidence type="ECO:0000313" key="1">
    <source>
        <dbReference type="EMBL" id="KAH3694204.1"/>
    </source>
</evidence>
<accession>A0A9D3Y9E0</accession>
<reference evidence="1" key="1">
    <citation type="journal article" date="2019" name="bioRxiv">
        <title>The Genome of the Zebra Mussel, Dreissena polymorpha: A Resource for Invasive Species Research.</title>
        <authorList>
            <person name="McCartney M.A."/>
            <person name="Auch B."/>
            <person name="Kono T."/>
            <person name="Mallez S."/>
            <person name="Zhang Y."/>
            <person name="Obille A."/>
            <person name="Becker A."/>
            <person name="Abrahante J.E."/>
            <person name="Garbe J."/>
            <person name="Badalamenti J.P."/>
            <person name="Herman A."/>
            <person name="Mangelson H."/>
            <person name="Liachko I."/>
            <person name="Sullivan S."/>
            <person name="Sone E.D."/>
            <person name="Koren S."/>
            <person name="Silverstein K.A.T."/>
            <person name="Beckman K.B."/>
            <person name="Gohl D.M."/>
        </authorList>
    </citation>
    <scope>NUCLEOTIDE SEQUENCE</scope>
    <source>
        <strain evidence="1">Duluth1</strain>
        <tissue evidence="1">Whole animal</tissue>
    </source>
</reference>
<dbReference type="Proteomes" id="UP000828390">
    <property type="component" value="Unassembled WGS sequence"/>
</dbReference>
<keyword evidence="2" id="KW-1185">Reference proteome</keyword>
<name>A0A9D3Y9E0_DREPO</name>
<dbReference type="AlphaFoldDB" id="A0A9D3Y9E0"/>
<dbReference type="EMBL" id="JAIWYP010000016">
    <property type="protein sequence ID" value="KAH3694204.1"/>
    <property type="molecule type" value="Genomic_DNA"/>
</dbReference>
<protein>
    <submittedName>
        <fullName evidence="1">Uncharacterized protein</fullName>
    </submittedName>
</protein>
<sequence>MGYSDSILVNGERKRDLQMYATGNHSPNIRIINKSGVQKQRNGGFLGYMENMTCANTGKYSGYAKEHLKRRRVKI</sequence>
<reference evidence="1" key="2">
    <citation type="submission" date="2020-11" db="EMBL/GenBank/DDBJ databases">
        <authorList>
            <person name="McCartney M.A."/>
            <person name="Auch B."/>
            <person name="Kono T."/>
            <person name="Mallez S."/>
            <person name="Becker A."/>
            <person name="Gohl D.M."/>
            <person name="Silverstein K.A.T."/>
            <person name="Koren S."/>
            <person name="Bechman K.B."/>
            <person name="Herman A."/>
            <person name="Abrahante J.E."/>
            <person name="Garbe J."/>
        </authorList>
    </citation>
    <scope>NUCLEOTIDE SEQUENCE</scope>
    <source>
        <strain evidence="1">Duluth1</strain>
        <tissue evidence="1">Whole animal</tissue>
    </source>
</reference>
<organism evidence="1 2">
    <name type="scientific">Dreissena polymorpha</name>
    <name type="common">Zebra mussel</name>
    <name type="synonym">Mytilus polymorpha</name>
    <dbReference type="NCBI Taxonomy" id="45954"/>
    <lineage>
        <taxon>Eukaryota</taxon>
        <taxon>Metazoa</taxon>
        <taxon>Spiralia</taxon>
        <taxon>Lophotrochozoa</taxon>
        <taxon>Mollusca</taxon>
        <taxon>Bivalvia</taxon>
        <taxon>Autobranchia</taxon>
        <taxon>Heteroconchia</taxon>
        <taxon>Euheterodonta</taxon>
        <taxon>Imparidentia</taxon>
        <taxon>Neoheterodontei</taxon>
        <taxon>Myida</taxon>
        <taxon>Dreissenoidea</taxon>
        <taxon>Dreissenidae</taxon>
        <taxon>Dreissena</taxon>
    </lineage>
</organism>
<evidence type="ECO:0000313" key="2">
    <source>
        <dbReference type="Proteomes" id="UP000828390"/>
    </source>
</evidence>
<proteinExistence type="predicted"/>
<gene>
    <name evidence="1" type="ORF">DPMN_081644</name>
</gene>
<comment type="caution">
    <text evidence="1">The sequence shown here is derived from an EMBL/GenBank/DDBJ whole genome shotgun (WGS) entry which is preliminary data.</text>
</comment>